<dbReference type="EMBL" id="ML122282">
    <property type="protein sequence ID" value="RPD57267.1"/>
    <property type="molecule type" value="Genomic_DNA"/>
</dbReference>
<proteinExistence type="predicted"/>
<dbReference type="GO" id="GO:0008270">
    <property type="term" value="F:zinc ion binding"/>
    <property type="evidence" value="ECO:0007669"/>
    <property type="project" value="UniProtKB-KW"/>
</dbReference>
<feature type="region of interest" description="Disordered" evidence="5">
    <location>
        <begin position="424"/>
        <end position="451"/>
    </location>
</feature>
<evidence type="ECO:0000256" key="3">
    <source>
        <dbReference type="ARBA" id="ARBA00022833"/>
    </source>
</evidence>
<dbReference type="SUPFAM" id="SSF144232">
    <property type="entry name" value="HIT/MYND zinc finger-like"/>
    <property type="match status" value="1"/>
</dbReference>
<gene>
    <name evidence="7" type="ORF">L227DRAFT_655672</name>
</gene>
<dbReference type="OrthoDB" id="432970at2759"/>
<feature type="compositionally biased region" description="Basic residues" evidence="5">
    <location>
        <begin position="428"/>
        <end position="437"/>
    </location>
</feature>
<reference evidence="7" key="1">
    <citation type="journal article" date="2018" name="Genome Biol. Evol.">
        <title>Genomics and development of Lentinus tigrinus, a white-rot wood-decaying mushroom with dimorphic fruiting bodies.</title>
        <authorList>
            <person name="Wu B."/>
            <person name="Xu Z."/>
            <person name="Knudson A."/>
            <person name="Carlson A."/>
            <person name="Chen N."/>
            <person name="Kovaka S."/>
            <person name="LaButti K."/>
            <person name="Lipzen A."/>
            <person name="Pennachio C."/>
            <person name="Riley R."/>
            <person name="Schakwitz W."/>
            <person name="Umezawa K."/>
            <person name="Ohm R.A."/>
            <person name="Grigoriev I.V."/>
            <person name="Nagy L.G."/>
            <person name="Gibbons J."/>
            <person name="Hibbett D."/>
        </authorList>
    </citation>
    <scope>NUCLEOTIDE SEQUENCE [LARGE SCALE GENOMIC DNA]</scope>
    <source>
        <strain evidence="7">ALCF2SS1-6</strain>
    </source>
</reference>
<keyword evidence="2 4" id="KW-0863">Zinc-finger</keyword>
<keyword evidence="8" id="KW-1185">Reference proteome</keyword>
<keyword evidence="3" id="KW-0862">Zinc</keyword>
<evidence type="ECO:0000256" key="1">
    <source>
        <dbReference type="ARBA" id="ARBA00022723"/>
    </source>
</evidence>
<dbReference type="STRING" id="1328759.A0A5C2S1F8"/>
<evidence type="ECO:0000256" key="4">
    <source>
        <dbReference type="PROSITE-ProRule" id="PRU00134"/>
    </source>
</evidence>
<dbReference type="PROSITE" id="PS50865">
    <property type="entry name" value="ZF_MYND_2"/>
    <property type="match status" value="1"/>
</dbReference>
<sequence>MHEAVLNIPREYFAAYPNLDNLVILKQEVLYDHRARIPDCRAIYEQSIRSIKEYPYEKLRRGSELLNGPLMLEYCLRRLTECETPPDLSIDSVLEMLESLTGVNMPWLEETERRRTPLRIQSTSHRLRQRALAACAWTYFSAHFSLPHSDTFYAMANSEVVQKAAFCANLCAEQGLQPPIVLRITTWFASLRQRYGVDIQKSEALSGMTTALWKADAGRQQREVKNAVDRYFKRNATSNDVYTCAAAGCHVQTAHKSAFRACGGTCPAEKKPSYCSRRCQRKHWYVHRDVCRGHRTEDIITVANDDDSSCWVDSESVAEAYQTDLSRAETILRTSEIWEPQPGTEIFVDFLHPSPTRRKEFIRIRTRTLSPAFLRFVKWFYEKILPRTMCTHVSEVNERNAKARRRLRVKFRSVKTGSNVTRVEWKPRQRSKSRKPRGQPQDLCRGSTPSC</sequence>
<evidence type="ECO:0000259" key="6">
    <source>
        <dbReference type="PROSITE" id="PS50865"/>
    </source>
</evidence>
<protein>
    <recommendedName>
        <fullName evidence="6">MYND-type domain-containing protein</fullName>
    </recommendedName>
</protein>
<feature type="domain" description="MYND-type" evidence="6">
    <location>
        <begin position="246"/>
        <end position="291"/>
    </location>
</feature>
<accession>A0A5C2S1F8</accession>
<evidence type="ECO:0000313" key="7">
    <source>
        <dbReference type="EMBL" id="RPD57267.1"/>
    </source>
</evidence>
<dbReference type="Gene3D" id="6.10.140.2220">
    <property type="match status" value="1"/>
</dbReference>
<dbReference type="InterPro" id="IPR002893">
    <property type="entry name" value="Znf_MYND"/>
</dbReference>
<evidence type="ECO:0000256" key="2">
    <source>
        <dbReference type="ARBA" id="ARBA00022771"/>
    </source>
</evidence>
<keyword evidence="1" id="KW-0479">Metal-binding</keyword>
<dbReference type="Proteomes" id="UP000313359">
    <property type="component" value="Unassembled WGS sequence"/>
</dbReference>
<dbReference type="AlphaFoldDB" id="A0A5C2S1F8"/>
<name>A0A5C2S1F8_9APHY</name>
<evidence type="ECO:0000313" key="8">
    <source>
        <dbReference type="Proteomes" id="UP000313359"/>
    </source>
</evidence>
<evidence type="ECO:0000256" key="5">
    <source>
        <dbReference type="SAM" id="MobiDB-lite"/>
    </source>
</evidence>
<organism evidence="7 8">
    <name type="scientific">Lentinus tigrinus ALCF2SS1-6</name>
    <dbReference type="NCBI Taxonomy" id="1328759"/>
    <lineage>
        <taxon>Eukaryota</taxon>
        <taxon>Fungi</taxon>
        <taxon>Dikarya</taxon>
        <taxon>Basidiomycota</taxon>
        <taxon>Agaricomycotina</taxon>
        <taxon>Agaricomycetes</taxon>
        <taxon>Polyporales</taxon>
        <taxon>Polyporaceae</taxon>
        <taxon>Lentinus</taxon>
    </lineage>
</organism>